<evidence type="ECO:0000313" key="2">
    <source>
        <dbReference type="Proteomes" id="UP000004088"/>
    </source>
</evidence>
<dbReference type="AlphaFoldDB" id="F0EXP1"/>
<keyword evidence="2" id="KW-1185">Reference proteome</keyword>
<dbReference type="Pfam" id="PF13450">
    <property type="entry name" value="NAD_binding_8"/>
    <property type="match status" value="1"/>
</dbReference>
<dbReference type="HOGENOM" id="CLU_2973401_0_0_4"/>
<organism evidence="1 2">
    <name type="scientific">Kingella denitrificans ATCC 33394</name>
    <dbReference type="NCBI Taxonomy" id="888741"/>
    <lineage>
        <taxon>Bacteria</taxon>
        <taxon>Pseudomonadati</taxon>
        <taxon>Pseudomonadota</taxon>
        <taxon>Betaproteobacteria</taxon>
        <taxon>Neisseriales</taxon>
        <taxon>Neisseriaceae</taxon>
        <taxon>Kingella</taxon>
    </lineage>
</organism>
<protein>
    <submittedName>
        <fullName evidence="1">Uncharacterized protein</fullName>
    </submittedName>
</protein>
<accession>F0EXP1</accession>
<comment type="caution">
    <text evidence="1">The sequence shown here is derived from an EMBL/GenBank/DDBJ whole genome shotgun (WGS) entry which is preliminary data.</text>
</comment>
<dbReference type="Proteomes" id="UP000004088">
    <property type="component" value="Unassembled WGS sequence"/>
</dbReference>
<dbReference type="Gene3D" id="3.50.50.60">
    <property type="entry name" value="FAD/NAD(P)-binding domain"/>
    <property type="match status" value="1"/>
</dbReference>
<reference evidence="1 2" key="1">
    <citation type="submission" date="2011-01" db="EMBL/GenBank/DDBJ databases">
        <authorList>
            <person name="Muzny D."/>
            <person name="Qin X."/>
            <person name="Deng J."/>
            <person name="Jiang H."/>
            <person name="Liu Y."/>
            <person name="Qu J."/>
            <person name="Song X.-Z."/>
            <person name="Zhang L."/>
            <person name="Thornton R."/>
            <person name="Coyle M."/>
            <person name="Francisco L."/>
            <person name="Jackson L."/>
            <person name="Javaid M."/>
            <person name="Korchina V."/>
            <person name="Kovar C."/>
            <person name="Mata R."/>
            <person name="Mathew T."/>
            <person name="Ngo R."/>
            <person name="Nguyen L."/>
            <person name="Nguyen N."/>
            <person name="Okwuonu G."/>
            <person name="Ongeri F."/>
            <person name="Pham C."/>
            <person name="Simmons D."/>
            <person name="Wilczek-Boney K."/>
            <person name="Hale W."/>
            <person name="Jakkamsetti A."/>
            <person name="Pham P."/>
            <person name="Ruth R."/>
            <person name="San Lucas F."/>
            <person name="Warren J."/>
            <person name="Zhang J."/>
            <person name="Zhao Z."/>
            <person name="Zhou C."/>
            <person name="Zhu D."/>
            <person name="Lee S."/>
            <person name="Bess C."/>
            <person name="Blankenburg K."/>
            <person name="Forbes L."/>
            <person name="Fu Q."/>
            <person name="Gubbala S."/>
            <person name="Hirani K."/>
            <person name="Jayaseelan J.C."/>
            <person name="Lara F."/>
            <person name="Munidasa M."/>
            <person name="Palculict T."/>
            <person name="Patil S."/>
            <person name="Pu L.-L."/>
            <person name="Saada N."/>
            <person name="Tang L."/>
            <person name="Weissenberger G."/>
            <person name="Zhu Y."/>
            <person name="Hemphill L."/>
            <person name="Shang Y."/>
            <person name="Youmans B."/>
            <person name="Ayvaz T."/>
            <person name="Ross M."/>
            <person name="Santibanez J."/>
            <person name="Aqrawi P."/>
            <person name="Gross S."/>
            <person name="Joshi V."/>
            <person name="Fowler G."/>
            <person name="Nazareth L."/>
            <person name="Reid J."/>
            <person name="Worley K."/>
            <person name="Petrosino J."/>
            <person name="Highlander S."/>
            <person name="Gibbs R."/>
        </authorList>
    </citation>
    <scope>NUCLEOTIDE SEQUENCE [LARGE SCALE GENOMIC DNA]</scope>
    <source>
        <strain evidence="1 2">ATCC 33394</strain>
    </source>
</reference>
<sequence>MMNFIPTIIIGAGAAGLFCAAQLRQTWQQVSVFDNGKKIDLLPHHSIIEEIKQDKSNS</sequence>
<dbReference type="EMBL" id="AEWV01000011">
    <property type="protein sequence ID" value="EGC17943.1"/>
    <property type="molecule type" value="Genomic_DNA"/>
</dbReference>
<gene>
    <name evidence="1" type="ORF">HMPREF9098_0625</name>
</gene>
<dbReference type="RefSeq" id="WP_003781789.1">
    <property type="nucleotide sequence ID" value="NZ_GL870929.1"/>
</dbReference>
<dbReference type="InterPro" id="IPR036188">
    <property type="entry name" value="FAD/NAD-bd_sf"/>
</dbReference>
<dbReference type="SUPFAM" id="SSF51905">
    <property type="entry name" value="FAD/NAD(P)-binding domain"/>
    <property type="match status" value="1"/>
</dbReference>
<proteinExistence type="predicted"/>
<name>F0EXP1_9NEIS</name>
<evidence type="ECO:0000313" key="1">
    <source>
        <dbReference type="EMBL" id="EGC17943.1"/>
    </source>
</evidence>